<dbReference type="GO" id="GO:0008270">
    <property type="term" value="F:zinc ion binding"/>
    <property type="evidence" value="ECO:0007669"/>
    <property type="project" value="UniProtKB-UniRule"/>
</dbReference>
<evidence type="ECO:0000256" key="1">
    <source>
        <dbReference type="PROSITE-ProRule" id="PRU00042"/>
    </source>
</evidence>
<dbReference type="EMBL" id="JABFTP020000144">
    <property type="protein sequence ID" value="KAL3283575.1"/>
    <property type="molecule type" value="Genomic_DNA"/>
</dbReference>
<dbReference type="SUPFAM" id="SSF57716">
    <property type="entry name" value="Glucocorticoid receptor-like (DNA-binding domain)"/>
    <property type="match status" value="1"/>
</dbReference>
<feature type="domain" description="ZAD" evidence="4">
    <location>
        <begin position="15"/>
        <end position="85"/>
    </location>
</feature>
<dbReference type="InterPro" id="IPR036236">
    <property type="entry name" value="Znf_C2H2_sf"/>
</dbReference>
<name>A0ABD2NXZ8_9CUCU</name>
<dbReference type="Proteomes" id="UP001516400">
    <property type="component" value="Unassembled WGS sequence"/>
</dbReference>
<evidence type="ECO:0000259" key="4">
    <source>
        <dbReference type="PROSITE" id="PS51915"/>
    </source>
</evidence>
<feature type="domain" description="C2H2-type" evidence="3">
    <location>
        <begin position="182"/>
        <end position="209"/>
    </location>
</feature>
<proteinExistence type="predicted"/>
<evidence type="ECO:0000259" key="3">
    <source>
        <dbReference type="PROSITE" id="PS50157"/>
    </source>
</evidence>
<dbReference type="PROSITE" id="PS00028">
    <property type="entry name" value="ZINC_FINGER_C2H2_1"/>
    <property type="match status" value="1"/>
</dbReference>
<dbReference type="PROSITE" id="PS51915">
    <property type="entry name" value="ZAD"/>
    <property type="match status" value="1"/>
</dbReference>
<keyword evidence="2" id="KW-0862">Zinc</keyword>
<feature type="binding site" evidence="2">
    <location>
        <position position="61"/>
    </location>
    <ligand>
        <name>Zn(2+)</name>
        <dbReference type="ChEBI" id="CHEBI:29105"/>
    </ligand>
</feature>
<protein>
    <recommendedName>
        <fullName evidence="7">ZAD domain-containing protein</fullName>
    </recommendedName>
</protein>
<feature type="binding site" evidence="2">
    <location>
        <position position="58"/>
    </location>
    <ligand>
        <name>Zn(2+)</name>
        <dbReference type="ChEBI" id="CHEBI:29105"/>
    </ligand>
</feature>
<dbReference type="SMART" id="SM00868">
    <property type="entry name" value="zf-AD"/>
    <property type="match status" value="1"/>
</dbReference>
<dbReference type="Gene3D" id="3.40.1800.20">
    <property type="match status" value="1"/>
</dbReference>
<keyword evidence="2" id="KW-0479">Metal-binding</keyword>
<organism evidence="5 6">
    <name type="scientific">Cryptolaemus montrouzieri</name>
    <dbReference type="NCBI Taxonomy" id="559131"/>
    <lineage>
        <taxon>Eukaryota</taxon>
        <taxon>Metazoa</taxon>
        <taxon>Ecdysozoa</taxon>
        <taxon>Arthropoda</taxon>
        <taxon>Hexapoda</taxon>
        <taxon>Insecta</taxon>
        <taxon>Pterygota</taxon>
        <taxon>Neoptera</taxon>
        <taxon>Endopterygota</taxon>
        <taxon>Coleoptera</taxon>
        <taxon>Polyphaga</taxon>
        <taxon>Cucujiformia</taxon>
        <taxon>Coccinelloidea</taxon>
        <taxon>Coccinellidae</taxon>
        <taxon>Scymninae</taxon>
        <taxon>Scymnini</taxon>
        <taxon>Cryptolaemus</taxon>
    </lineage>
</organism>
<evidence type="ECO:0008006" key="7">
    <source>
        <dbReference type="Google" id="ProtNLM"/>
    </source>
</evidence>
<dbReference type="PROSITE" id="PS50157">
    <property type="entry name" value="ZINC_FINGER_C2H2_2"/>
    <property type="match status" value="1"/>
</dbReference>
<dbReference type="SUPFAM" id="SSF57667">
    <property type="entry name" value="beta-beta-alpha zinc fingers"/>
    <property type="match status" value="1"/>
</dbReference>
<comment type="caution">
    <text evidence="5">The sequence shown here is derived from an EMBL/GenBank/DDBJ whole genome shotgun (WGS) entry which is preliminary data.</text>
</comment>
<gene>
    <name evidence="5" type="ORF">HHI36_006714</name>
</gene>
<dbReference type="AlphaFoldDB" id="A0ABD2NXZ8"/>
<reference evidence="5 6" key="1">
    <citation type="journal article" date="2021" name="BMC Biol.">
        <title>Horizontally acquired antibacterial genes associated with adaptive radiation of ladybird beetles.</title>
        <authorList>
            <person name="Li H.S."/>
            <person name="Tang X.F."/>
            <person name="Huang Y.H."/>
            <person name="Xu Z.Y."/>
            <person name="Chen M.L."/>
            <person name="Du X.Y."/>
            <person name="Qiu B.Y."/>
            <person name="Chen P.T."/>
            <person name="Zhang W."/>
            <person name="Slipinski A."/>
            <person name="Escalona H.E."/>
            <person name="Waterhouse R.M."/>
            <person name="Zwick A."/>
            <person name="Pang H."/>
        </authorList>
    </citation>
    <scope>NUCLEOTIDE SEQUENCE [LARGE SCALE GENOMIC DNA]</scope>
    <source>
        <strain evidence="5">SYSU2018</strain>
    </source>
</reference>
<dbReference type="Pfam" id="PF07776">
    <property type="entry name" value="zf-AD"/>
    <property type="match status" value="1"/>
</dbReference>
<dbReference type="InterPro" id="IPR013087">
    <property type="entry name" value="Znf_C2H2_type"/>
</dbReference>
<dbReference type="Gene3D" id="3.30.160.60">
    <property type="entry name" value="Classic Zinc Finger"/>
    <property type="match status" value="1"/>
</dbReference>
<keyword evidence="1" id="KW-0863">Zinc-finger</keyword>
<sequence>MDMSVYLAAPLQLDKICRACLSVKGDMRPLFGACLDEMLLSFASLEVKEGDGLPHLMCVQCVLQCSRAYTFKQLCEKSDSILRQYLTPEFQTQLTATLVDQNPFKEEDQQVLEQAQEMHFTAESLSNVIIEDGIATNFVAYNEEDGTIQVIATANPNDLQEATVECLKDEDASLKPDSKQKYQCSKCTESFPLKIDLKIHLMSHPKDLDHVCEVCKRHLQKPEFSNVT</sequence>
<dbReference type="SMART" id="SM00355">
    <property type="entry name" value="ZnF_C2H2"/>
    <property type="match status" value="1"/>
</dbReference>
<evidence type="ECO:0000256" key="2">
    <source>
        <dbReference type="PROSITE-ProRule" id="PRU01263"/>
    </source>
</evidence>
<feature type="binding site" evidence="2">
    <location>
        <position position="20"/>
    </location>
    <ligand>
        <name>Zn(2+)</name>
        <dbReference type="ChEBI" id="CHEBI:29105"/>
    </ligand>
</feature>
<evidence type="ECO:0000313" key="6">
    <source>
        <dbReference type="Proteomes" id="UP001516400"/>
    </source>
</evidence>
<dbReference type="InterPro" id="IPR012934">
    <property type="entry name" value="Znf_AD"/>
</dbReference>
<feature type="binding site" evidence="2">
    <location>
        <position position="17"/>
    </location>
    <ligand>
        <name>Zn(2+)</name>
        <dbReference type="ChEBI" id="CHEBI:29105"/>
    </ligand>
</feature>
<accession>A0ABD2NXZ8</accession>
<evidence type="ECO:0000313" key="5">
    <source>
        <dbReference type="EMBL" id="KAL3283575.1"/>
    </source>
</evidence>
<keyword evidence="6" id="KW-1185">Reference proteome</keyword>